<dbReference type="Proteomes" id="UP000076738">
    <property type="component" value="Unassembled WGS sequence"/>
</dbReference>
<feature type="region of interest" description="Disordered" evidence="1">
    <location>
        <begin position="32"/>
        <end position="56"/>
    </location>
</feature>
<evidence type="ECO:0000313" key="3">
    <source>
        <dbReference type="Proteomes" id="UP000076738"/>
    </source>
</evidence>
<accession>A0A167GCG6</accession>
<proteinExistence type="predicted"/>
<gene>
    <name evidence="2" type="ORF">CALVIDRAFT_395117</name>
</gene>
<sequence>MVLYNGSRLNAVLHCISARNLTHTSRRTPVCCDSPTHTVPNRPKEERTSPLISSSHRPPFPFPLRQNVSVCPHPHQGSERRSPFSFFGAPFPLFFKSTLCSSLESTTFMSCERVPRQLTDGPHLFHEIHNHMHFQLCPLFVIAPQTIPDDPARSNIDLLFWTQWRGVPYNQKQARGDFSAVTCLHRFRESDLTMPRASIVSA</sequence>
<dbReference type="EMBL" id="KV417343">
    <property type="protein sequence ID" value="KZO90409.1"/>
    <property type="molecule type" value="Genomic_DNA"/>
</dbReference>
<evidence type="ECO:0000313" key="2">
    <source>
        <dbReference type="EMBL" id="KZO90409.1"/>
    </source>
</evidence>
<protein>
    <submittedName>
        <fullName evidence="2">Uncharacterized protein</fullName>
    </submittedName>
</protein>
<dbReference type="AlphaFoldDB" id="A0A167GCG6"/>
<reference evidence="2 3" key="1">
    <citation type="journal article" date="2016" name="Mol. Biol. Evol.">
        <title>Comparative Genomics of Early-Diverging Mushroom-Forming Fungi Provides Insights into the Origins of Lignocellulose Decay Capabilities.</title>
        <authorList>
            <person name="Nagy L.G."/>
            <person name="Riley R."/>
            <person name="Tritt A."/>
            <person name="Adam C."/>
            <person name="Daum C."/>
            <person name="Floudas D."/>
            <person name="Sun H."/>
            <person name="Yadav J.S."/>
            <person name="Pangilinan J."/>
            <person name="Larsson K.H."/>
            <person name="Matsuura K."/>
            <person name="Barry K."/>
            <person name="Labutti K."/>
            <person name="Kuo R."/>
            <person name="Ohm R.A."/>
            <person name="Bhattacharya S.S."/>
            <person name="Shirouzu T."/>
            <person name="Yoshinaga Y."/>
            <person name="Martin F.M."/>
            <person name="Grigoriev I.V."/>
            <person name="Hibbett D.S."/>
        </authorList>
    </citation>
    <scope>NUCLEOTIDE SEQUENCE [LARGE SCALE GENOMIC DNA]</scope>
    <source>
        <strain evidence="2 3">TUFC12733</strain>
    </source>
</reference>
<evidence type="ECO:0000256" key="1">
    <source>
        <dbReference type="SAM" id="MobiDB-lite"/>
    </source>
</evidence>
<organism evidence="2 3">
    <name type="scientific">Calocera viscosa (strain TUFC12733)</name>
    <dbReference type="NCBI Taxonomy" id="1330018"/>
    <lineage>
        <taxon>Eukaryota</taxon>
        <taxon>Fungi</taxon>
        <taxon>Dikarya</taxon>
        <taxon>Basidiomycota</taxon>
        <taxon>Agaricomycotina</taxon>
        <taxon>Dacrymycetes</taxon>
        <taxon>Dacrymycetales</taxon>
        <taxon>Dacrymycetaceae</taxon>
        <taxon>Calocera</taxon>
    </lineage>
</organism>
<keyword evidence="3" id="KW-1185">Reference proteome</keyword>
<name>A0A167GCG6_CALVF</name>